<dbReference type="SUPFAM" id="SSF51735">
    <property type="entry name" value="NAD(P)-binding Rossmann-fold domains"/>
    <property type="match status" value="1"/>
</dbReference>
<dbReference type="InterPro" id="IPR036291">
    <property type="entry name" value="NAD(P)-bd_dom_sf"/>
</dbReference>
<sequence length="252" mass="27487">MANPILVTGGTGDLGREVVRRLAAEDRRVRVMSRRPRPADVRHEWARCDLKTGDGLAEAVDGVSAIIHCASTLGRRDEQVTRNLVEAAKRAGDPHVVYISIVGIDVIRFFYYNEKLASEKVIEESGLPWTVLRATQFHELVARASSAQRRLPVTIMPSGFRFQPVSTGDVADRLVALASGEPSGRVADMGGPEVRSARDLAEAYQRSVGRRKPIVSLWVPGKAARAFRAGGNLTPENATGVGTFEEFLSTRV</sequence>
<protein>
    <recommendedName>
        <fullName evidence="1">NAD(P)-binding domain-containing protein</fullName>
    </recommendedName>
</protein>
<keyword evidence="3" id="KW-1185">Reference proteome</keyword>
<organism evidence="2 3">
    <name type="scientific">Amycolatopsis japonica</name>
    <dbReference type="NCBI Taxonomy" id="208439"/>
    <lineage>
        <taxon>Bacteria</taxon>
        <taxon>Bacillati</taxon>
        <taxon>Actinomycetota</taxon>
        <taxon>Actinomycetes</taxon>
        <taxon>Pseudonocardiales</taxon>
        <taxon>Pseudonocardiaceae</taxon>
        <taxon>Amycolatopsis</taxon>
        <taxon>Amycolatopsis japonica group</taxon>
    </lineage>
</organism>
<dbReference type="HOGENOM" id="CLU_007383_5_1_11"/>
<dbReference type="PANTHER" id="PTHR12126">
    <property type="entry name" value="NADH-UBIQUINONE OXIDOREDUCTASE 39 KDA SUBUNIT-RELATED"/>
    <property type="match status" value="1"/>
</dbReference>
<dbReference type="GO" id="GO:0044877">
    <property type="term" value="F:protein-containing complex binding"/>
    <property type="evidence" value="ECO:0007669"/>
    <property type="project" value="TreeGrafter"/>
</dbReference>
<dbReference type="Pfam" id="PF13460">
    <property type="entry name" value="NAD_binding_10"/>
    <property type="match status" value="1"/>
</dbReference>
<evidence type="ECO:0000313" key="3">
    <source>
        <dbReference type="Proteomes" id="UP000028492"/>
    </source>
</evidence>
<gene>
    <name evidence="2" type="ORF">AJAP_18460</name>
</gene>
<feature type="domain" description="NAD(P)-binding" evidence="1">
    <location>
        <begin position="9"/>
        <end position="178"/>
    </location>
</feature>
<evidence type="ECO:0000313" key="2">
    <source>
        <dbReference type="EMBL" id="AIG76558.1"/>
    </source>
</evidence>
<dbReference type="EMBL" id="CP008953">
    <property type="protein sequence ID" value="AIG76558.1"/>
    <property type="molecule type" value="Genomic_DNA"/>
</dbReference>
<proteinExistence type="predicted"/>
<dbReference type="InterPro" id="IPR051207">
    <property type="entry name" value="ComplexI_NDUFA9_subunit"/>
</dbReference>
<evidence type="ECO:0000259" key="1">
    <source>
        <dbReference type="Pfam" id="PF13460"/>
    </source>
</evidence>
<accession>A0A075UU78</accession>
<reference evidence="2 3" key="1">
    <citation type="journal article" date="2014" name="J. Biotechnol.">
        <title>Complete genome sequence of the actinobacterium Amycolatopsis japonica MG417-CF17(T) (=DSM 44213T) producing (S,S)-N,N'-ethylenediaminedisuccinic acid.</title>
        <authorList>
            <person name="Stegmann E."/>
            <person name="Albersmeier A."/>
            <person name="Spohn M."/>
            <person name="Gert H."/>
            <person name="Weber T."/>
            <person name="Wohlleben W."/>
            <person name="Kalinowski J."/>
            <person name="Ruckert C."/>
        </authorList>
    </citation>
    <scope>NUCLEOTIDE SEQUENCE [LARGE SCALE GENOMIC DNA]</scope>
    <source>
        <strain evidence="3">MG417-CF17 (DSM 44213)</strain>
    </source>
</reference>
<dbReference type="KEGG" id="aja:AJAP_18460"/>
<dbReference type="RefSeq" id="WP_038513242.1">
    <property type="nucleotide sequence ID" value="NZ_CP008953.1"/>
</dbReference>
<dbReference type="PANTHER" id="PTHR12126:SF11">
    <property type="entry name" value="NADH DEHYDROGENASE [UBIQUINONE] 1 ALPHA SUBCOMPLEX SUBUNIT 9, MITOCHONDRIAL"/>
    <property type="match status" value="1"/>
</dbReference>
<name>A0A075UU78_9PSEU</name>
<dbReference type="eggNOG" id="COG0702">
    <property type="taxonomic scope" value="Bacteria"/>
</dbReference>
<dbReference type="InterPro" id="IPR016040">
    <property type="entry name" value="NAD(P)-bd_dom"/>
</dbReference>
<dbReference type="Gene3D" id="3.40.50.720">
    <property type="entry name" value="NAD(P)-binding Rossmann-like Domain"/>
    <property type="match status" value="1"/>
</dbReference>
<dbReference type="Proteomes" id="UP000028492">
    <property type="component" value="Chromosome"/>
</dbReference>
<dbReference type="AlphaFoldDB" id="A0A075UU78"/>
<dbReference type="STRING" id="208439.AJAP_18460"/>